<feature type="compositionally biased region" description="Polar residues" evidence="1">
    <location>
        <begin position="238"/>
        <end position="255"/>
    </location>
</feature>
<keyword evidence="3" id="KW-1185">Reference proteome</keyword>
<dbReference type="EMBL" id="JAADJZ010000002">
    <property type="protein sequence ID" value="KAF2877705.1"/>
    <property type="molecule type" value="Genomic_DNA"/>
</dbReference>
<accession>A0A7C8MXY0</accession>
<gene>
    <name evidence="2" type="ORF">BDV95DRAFT_155546</name>
</gene>
<proteinExistence type="predicted"/>
<reference evidence="2 3" key="1">
    <citation type="submission" date="2020-01" db="EMBL/GenBank/DDBJ databases">
        <authorList>
            <consortium name="DOE Joint Genome Institute"/>
            <person name="Haridas S."/>
            <person name="Albert R."/>
            <person name="Binder M."/>
            <person name="Bloem J."/>
            <person name="Labutti K."/>
            <person name="Salamov A."/>
            <person name="Andreopoulos B."/>
            <person name="Baker S.E."/>
            <person name="Barry K."/>
            <person name="Bills G."/>
            <person name="Bluhm B.H."/>
            <person name="Cannon C."/>
            <person name="Castanera R."/>
            <person name="Culley D.E."/>
            <person name="Daum C."/>
            <person name="Ezra D."/>
            <person name="Gonzalez J.B."/>
            <person name="Henrissat B."/>
            <person name="Kuo A."/>
            <person name="Liang C."/>
            <person name="Lipzen A."/>
            <person name="Lutzoni F."/>
            <person name="Magnuson J."/>
            <person name="Mondo S."/>
            <person name="Nolan M."/>
            <person name="Ohm R."/>
            <person name="Pangilinan J."/>
            <person name="Park H.-J.H."/>
            <person name="Ramirez L."/>
            <person name="Alfaro M."/>
            <person name="Sun H."/>
            <person name="Tritt A."/>
            <person name="Yoshinaga Y."/>
            <person name="Zwiers L.-H.L."/>
            <person name="Turgeon B.G."/>
            <person name="Goodwin S.B."/>
            <person name="Spatafora J.W."/>
            <person name="Crous P.W."/>
            <person name="Grigoriev I.V."/>
        </authorList>
    </citation>
    <scope>NUCLEOTIDE SEQUENCE [LARGE SCALE GENOMIC DNA]</scope>
    <source>
        <strain evidence="2 3">CBS 611.86</strain>
    </source>
</reference>
<feature type="region of interest" description="Disordered" evidence="1">
    <location>
        <begin position="1"/>
        <end position="44"/>
    </location>
</feature>
<protein>
    <submittedName>
        <fullName evidence="2">Uncharacterized protein</fullName>
    </submittedName>
</protein>
<evidence type="ECO:0000313" key="2">
    <source>
        <dbReference type="EMBL" id="KAF2877705.1"/>
    </source>
</evidence>
<dbReference type="Proteomes" id="UP000481861">
    <property type="component" value="Unassembled WGS sequence"/>
</dbReference>
<sequence>MPSPAYLPRAPWEAGTGSPRCVDGETTTSGIDSREKAPVSRPRPRRLRCGHCCPGQIPTPWCWVLPCCCAPLHHPIGIGSDAAAGLQTCGLSSQPQYSLCRQILLTLRNHPPPRSRRAAQTQQPVLRYTTYAITQWRWQASATVAEVGRGASIEFSARTPASRPCGLPPQRRAQRWMRRIWKHHSPPALGCNHREWEIRGGRAALSVAVYGARTLASYARRDVAGMARGRHVVLGGKQRQSPIRPSACNCLSPSD</sequence>
<evidence type="ECO:0000313" key="3">
    <source>
        <dbReference type="Proteomes" id="UP000481861"/>
    </source>
</evidence>
<organism evidence="2 3">
    <name type="scientific">Massariosphaeria phaeospora</name>
    <dbReference type="NCBI Taxonomy" id="100035"/>
    <lineage>
        <taxon>Eukaryota</taxon>
        <taxon>Fungi</taxon>
        <taxon>Dikarya</taxon>
        <taxon>Ascomycota</taxon>
        <taxon>Pezizomycotina</taxon>
        <taxon>Dothideomycetes</taxon>
        <taxon>Pleosporomycetidae</taxon>
        <taxon>Pleosporales</taxon>
        <taxon>Pleosporales incertae sedis</taxon>
        <taxon>Massariosphaeria</taxon>
    </lineage>
</organism>
<comment type="caution">
    <text evidence="2">The sequence shown here is derived from an EMBL/GenBank/DDBJ whole genome shotgun (WGS) entry which is preliminary data.</text>
</comment>
<feature type="region of interest" description="Disordered" evidence="1">
    <location>
        <begin position="235"/>
        <end position="255"/>
    </location>
</feature>
<evidence type="ECO:0000256" key="1">
    <source>
        <dbReference type="SAM" id="MobiDB-lite"/>
    </source>
</evidence>
<dbReference type="AlphaFoldDB" id="A0A7C8MXY0"/>
<name>A0A7C8MXY0_9PLEO</name>